<evidence type="ECO:0000256" key="2">
    <source>
        <dbReference type="ARBA" id="ARBA00023043"/>
    </source>
</evidence>
<dbReference type="PROSITE" id="PS50088">
    <property type="entry name" value="ANK_REPEAT"/>
    <property type="match status" value="2"/>
</dbReference>
<keyword evidence="1" id="KW-0677">Repeat</keyword>
<dbReference type="Proteomes" id="UP001558652">
    <property type="component" value="Unassembled WGS sequence"/>
</dbReference>
<evidence type="ECO:0000313" key="4">
    <source>
        <dbReference type="EMBL" id="KAL1129399.1"/>
    </source>
</evidence>
<dbReference type="PROSITE" id="PS50297">
    <property type="entry name" value="ANK_REP_REGION"/>
    <property type="match status" value="2"/>
</dbReference>
<evidence type="ECO:0000256" key="1">
    <source>
        <dbReference type="ARBA" id="ARBA00022737"/>
    </source>
</evidence>
<evidence type="ECO:0008006" key="6">
    <source>
        <dbReference type="Google" id="ProtNLM"/>
    </source>
</evidence>
<organism evidence="4 5">
    <name type="scientific">Ranatra chinensis</name>
    <dbReference type="NCBI Taxonomy" id="642074"/>
    <lineage>
        <taxon>Eukaryota</taxon>
        <taxon>Metazoa</taxon>
        <taxon>Ecdysozoa</taxon>
        <taxon>Arthropoda</taxon>
        <taxon>Hexapoda</taxon>
        <taxon>Insecta</taxon>
        <taxon>Pterygota</taxon>
        <taxon>Neoptera</taxon>
        <taxon>Paraneoptera</taxon>
        <taxon>Hemiptera</taxon>
        <taxon>Heteroptera</taxon>
        <taxon>Panheteroptera</taxon>
        <taxon>Nepomorpha</taxon>
        <taxon>Nepidae</taxon>
        <taxon>Ranatrinae</taxon>
        <taxon>Ranatra</taxon>
    </lineage>
</organism>
<keyword evidence="2 3" id="KW-0040">ANK repeat</keyword>
<feature type="repeat" description="ANK" evidence="3">
    <location>
        <begin position="23"/>
        <end position="55"/>
    </location>
</feature>
<name>A0ABD0YEA3_9HEMI</name>
<feature type="repeat" description="ANK" evidence="3">
    <location>
        <begin position="56"/>
        <end position="88"/>
    </location>
</feature>
<dbReference type="PANTHER" id="PTHR24171:SF9">
    <property type="entry name" value="ANKYRIN REPEAT DOMAIN-CONTAINING PROTEIN 39"/>
    <property type="match status" value="1"/>
</dbReference>
<comment type="caution">
    <text evidence="4">The sequence shown here is derived from an EMBL/GenBank/DDBJ whole genome shotgun (WGS) entry which is preliminary data.</text>
</comment>
<protein>
    <recommendedName>
        <fullName evidence="6">Ankyrin repeat domain-containing protein 54</fullName>
    </recommendedName>
</protein>
<dbReference type="Gene3D" id="1.25.40.20">
    <property type="entry name" value="Ankyrin repeat-containing domain"/>
    <property type="match status" value="2"/>
</dbReference>
<dbReference type="SMART" id="SM00248">
    <property type="entry name" value="ANK"/>
    <property type="match status" value="2"/>
</dbReference>
<proteinExistence type="predicted"/>
<reference evidence="4 5" key="1">
    <citation type="submission" date="2024-07" db="EMBL/GenBank/DDBJ databases">
        <title>Chromosome-level genome assembly of the water stick insect Ranatra chinensis (Heteroptera: Nepidae).</title>
        <authorList>
            <person name="Liu X."/>
        </authorList>
    </citation>
    <scope>NUCLEOTIDE SEQUENCE [LARGE SCALE GENOMIC DNA]</scope>
    <source>
        <strain evidence="4">Cailab_2021Rc</strain>
        <tissue evidence="4">Muscle</tissue>
    </source>
</reference>
<dbReference type="InterPro" id="IPR036770">
    <property type="entry name" value="Ankyrin_rpt-contain_sf"/>
</dbReference>
<dbReference type="InterPro" id="IPR002110">
    <property type="entry name" value="Ankyrin_rpt"/>
</dbReference>
<dbReference type="PANTHER" id="PTHR24171">
    <property type="entry name" value="ANKYRIN REPEAT DOMAIN-CONTAINING PROTEIN 39-RELATED"/>
    <property type="match status" value="1"/>
</dbReference>
<accession>A0ABD0YEA3</accession>
<dbReference type="AlphaFoldDB" id="A0ABD0YEA3"/>
<dbReference type="Pfam" id="PF13857">
    <property type="entry name" value="Ank_5"/>
    <property type="match status" value="1"/>
</dbReference>
<evidence type="ECO:0000313" key="5">
    <source>
        <dbReference type="Proteomes" id="UP001558652"/>
    </source>
</evidence>
<sequence>MNDTATVVHLLNQGVSASCYDNQLRSPLHLASCKGYAHIVKILLERGADPNARDSIGNTPLHLAACTNHIDVVMLLLKAGTNTSITDRLGRSPLQLAQSKLRVLRRSEVSDQQIKDQVTQVIFI</sequence>
<gene>
    <name evidence="4" type="ORF">AAG570_013926</name>
</gene>
<keyword evidence="5" id="KW-1185">Reference proteome</keyword>
<evidence type="ECO:0000256" key="3">
    <source>
        <dbReference type="PROSITE-ProRule" id="PRU00023"/>
    </source>
</evidence>
<dbReference type="EMBL" id="JBFDAA010000009">
    <property type="protein sequence ID" value="KAL1129399.1"/>
    <property type="molecule type" value="Genomic_DNA"/>
</dbReference>
<dbReference type="SUPFAM" id="SSF48403">
    <property type="entry name" value="Ankyrin repeat"/>
    <property type="match status" value="1"/>
</dbReference>